<evidence type="ECO:0000313" key="1">
    <source>
        <dbReference type="EMBL" id="NYT27292.1"/>
    </source>
</evidence>
<sequence length="106" mass="12211">MNEGVFSINQSNKKISLGQKQQYKICSFSGKNALNSQLMWGHYANAGLGIVIEVEVNNCKNIKEVVYSDKYSSLDSIEKILTHKTTEWQYEHEFRYLSIDANNEEK</sequence>
<evidence type="ECO:0000313" key="2">
    <source>
        <dbReference type="Proteomes" id="UP000568751"/>
    </source>
</evidence>
<accession>A0A853F0W3</accession>
<dbReference type="EMBL" id="JACCHT010000001">
    <property type="protein sequence ID" value="NYT27292.1"/>
    <property type="molecule type" value="Genomic_DNA"/>
</dbReference>
<protein>
    <submittedName>
        <fullName evidence="1">DUF2971 domain-containing protein</fullName>
    </submittedName>
</protein>
<gene>
    <name evidence="1" type="ORF">H0A76_04990</name>
</gene>
<name>A0A853F0W3_9GAMM</name>
<organism evidence="1 2">
    <name type="scientific">Candidatus Thiodubiliella endoseptemdiera</name>
    <dbReference type="NCBI Taxonomy" id="2738886"/>
    <lineage>
        <taxon>Bacteria</taxon>
        <taxon>Pseudomonadati</taxon>
        <taxon>Pseudomonadota</taxon>
        <taxon>Gammaproteobacteria</taxon>
        <taxon>Candidatus Pseudothioglobaceae</taxon>
        <taxon>Candidatus Thiodubiliella</taxon>
    </lineage>
</organism>
<proteinExistence type="predicted"/>
<dbReference type="Proteomes" id="UP000568751">
    <property type="component" value="Unassembled WGS sequence"/>
</dbReference>
<dbReference type="AlphaFoldDB" id="A0A853F0W3"/>
<comment type="caution">
    <text evidence="1">The sequence shown here is derived from an EMBL/GenBank/DDBJ whole genome shotgun (WGS) entry which is preliminary data.</text>
</comment>
<reference evidence="1 2" key="1">
    <citation type="submission" date="2020-05" db="EMBL/GenBank/DDBJ databases">
        <title>Horizontal transmission and recombination maintain forever young bacterial symbiont genomes.</title>
        <authorList>
            <person name="Russell S.L."/>
            <person name="Pepper-Tunick E."/>
            <person name="Svedberg J."/>
            <person name="Byrne A."/>
            <person name="Ruelas Castillo J."/>
            <person name="Vollmers C."/>
            <person name="Beinart R.A."/>
            <person name="Corbett-Detig R."/>
        </authorList>
    </citation>
    <scope>NUCLEOTIDE SEQUENCE [LARGE SCALE GENOMIC DNA]</scope>
    <source>
        <strain evidence="1">455</strain>
    </source>
</reference>